<protein>
    <submittedName>
        <fullName evidence="3">DNA polymerase Y family protein</fullName>
    </submittedName>
</protein>
<organism evidence="3 4">
    <name type="scientific">Roseomonas haemaphysalidis</name>
    <dbReference type="NCBI Taxonomy" id="2768162"/>
    <lineage>
        <taxon>Bacteria</taxon>
        <taxon>Pseudomonadati</taxon>
        <taxon>Pseudomonadota</taxon>
        <taxon>Alphaproteobacteria</taxon>
        <taxon>Acetobacterales</taxon>
        <taxon>Roseomonadaceae</taxon>
        <taxon>Roseomonas</taxon>
    </lineage>
</organism>
<keyword evidence="4" id="KW-1185">Reference proteome</keyword>
<dbReference type="InterPro" id="IPR050356">
    <property type="entry name" value="SulA_CellDiv_inhibitor"/>
</dbReference>
<reference evidence="3 4" key="1">
    <citation type="submission" date="2020-09" db="EMBL/GenBank/DDBJ databases">
        <title>Roseomonas.</title>
        <authorList>
            <person name="Zhu W."/>
        </authorList>
    </citation>
    <scope>NUCLEOTIDE SEQUENCE [LARGE SCALE GENOMIC DNA]</scope>
    <source>
        <strain evidence="3 4">573</strain>
    </source>
</reference>
<dbReference type="PANTHER" id="PTHR35369:SF2">
    <property type="entry name" value="BLR3025 PROTEIN"/>
    <property type="match status" value="1"/>
</dbReference>
<keyword evidence="2" id="KW-0732">Signal</keyword>
<sequence>MRRRFCRPPRLAASLPGVVGAAPVVPLPAMDAPGRRYLALHLPLLPVEAAGPAGDRPVLVWRAEGPARLVVAVDAAAARLGLAAGQALADAQAILPGVQACPEDPVAEAARLGMLGLWALRFTPLVAEDPPQGLWLDITGMGSVFGSEAALRDRALAGLARQGHAAMAAVAGTAPLAAALARAGPGGIVPPGGEALALAELPLAALRLPPEMLRALRRLGLERAGDLLAQPRAPLARRFGAGLILALDRALGAAGTPFSSLRPAPEFHVARDMMEPLITRAGIDAVLQRQLLPELCLRLAEAGRGLRRLRLRAHRAEGGLQEIGLGLGLAGRDPAHLLKLLHTKLDTLEPRFGFDRLELLAEETEPLGGLQAGLIEGGQTERDAGLAQLLDRLGQRMAVWRLAPRASHWPERAAMRVDPFAAVETPQGWGDRPRPLLLLKKPEVVQVLALLPDDPPRRLLWRGAWHEVIAAEGPERFEPEWWRDRPDRPVRDYYRVECADGTRLWVCRAGLVGGEPPPTWFLHGAFA</sequence>
<keyword evidence="1" id="KW-0227">DNA damage</keyword>
<dbReference type="Proteomes" id="UP001518989">
    <property type="component" value="Unassembled WGS sequence"/>
</dbReference>
<evidence type="ECO:0000313" key="3">
    <source>
        <dbReference type="EMBL" id="MBO1078165.1"/>
    </source>
</evidence>
<dbReference type="PANTHER" id="PTHR35369">
    <property type="entry name" value="BLR3025 PROTEIN-RELATED"/>
    <property type="match status" value="1"/>
</dbReference>
<comment type="caution">
    <text evidence="3">The sequence shown here is derived from an EMBL/GenBank/DDBJ whole genome shotgun (WGS) entry which is preliminary data.</text>
</comment>
<proteinExistence type="predicted"/>
<accession>A0ABS3KL31</accession>
<evidence type="ECO:0000256" key="1">
    <source>
        <dbReference type="ARBA" id="ARBA00022763"/>
    </source>
</evidence>
<feature type="chain" id="PRO_5046741051" evidence="2">
    <location>
        <begin position="22"/>
        <end position="527"/>
    </location>
</feature>
<dbReference type="CDD" id="cd03468">
    <property type="entry name" value="PolY_like"/>
    <property type="match status" value="1"/>
</dbReference>
<name>A0ABS3KL31_9PROT</name>
<dbReference type="EMBL" id="JACTNG010000002">
    <property type="protein sequence ID" value="MBO1078165.1"/>
    <property type="molecule type" value="Genomic_DNA"/>
</dbReference>
<evidence type="ECO:0000256" key="2">
    <source>
        <dbReference type="SAM" id="SignalP"/>
    </source>
</evidence>
<dbReference type="RefSeq" id="WP_207415605.1">
    <property type="nucleotide sequence ID" value="NZ_CP061177.1"/>
</dbReference>
<gene>
    <name evidence="3" type="ORF">IAI61_03915</name>
</gene>
<feature type="signal peptide" evidence="2">
    <location>
        <begin position="1"/>
        <end position="21"/>
    </location>
</feature>
<evidence type="ECO:0000313" key="4">
    <source>
        <dbReference type="Proteomes" id="UP001518989"/>
    </source>
</evidence>
<dbReference type="InterPro" id="IPR043502">
    <property type="entry name" value="DNA/RNA_pol_sf"/>
</dbReference>
<dbReference type="SUPFAM" id="SSF56672">
    <property type="entry name" value="DNA/RNA polymerases"/>
    <property type="match status" value="1"/>
</dbReference>